<dbReference type="Pfam" id="PF01733">
    <property type="entry name" value="Nucleoside_tran"/>
    <property type="match status" value="1"/>
</dbReference>
<evidence type="ECO:0000256" key="2">
    <source>
        <dbReference type="ARBA" id="ARBA00007965"/>
    </source>
</evidence>
<keyword evidence="3" id="KW-0813">Transport</keyword>
<feature type="transmembrane region" description="Helical" evidence="7">
    <location>
        <begin position="444"/>
        <end position="468"/>
    </location>
</feature>
<dbReference type="EMBL" id="JAOAOG010000173">
    <property type="protein sequence ID" value="KAJ6243031.1"/>
    <property type="molecule type" value="Genomic_DNA"/>
</dbReference>
<comment type="similarity">
    <text evidence="2">Belongs to the SLC29A/ENT transporter (TC 2.A.57) family.</text>
</comment>
<feature type="transmembrane region" description="Helical" evidence="7">
    <location>
        <begin position="402"/>
        <end position="423"/>
    </location>
</feature>
<keyword evidence="6 7" id="KW-0472">Membrane</keyword>
<keyword evidence="5 7" id="KW-1133">Transmembrane helix</keyword>
<organism evidence="8 9">
    <name type="scientific">Anaeramoeba flamelloides</name>
    <dbReference type="NCBI Taxonomy" id="1746091"/>
    <lineage>
        <taxon>Eukaryota</taxon>
        <taxon>Metamonada</taxon>
        <taxon>Anaeramoebidae</taxon>
        <taxon>Anaeramoeba</taxon>
    </lineage>
</organism>
<feature type="transmembrane region" description="Helical" evidence="7">
    <location>
        <begin position="95"/>
        <end position="116"/>
    </location>
</feature>
<gene>
    <name evidence="8" type="ORF">M0813_02890</name>
</gene>
<keyword evidence="9" id="KW-1185">Reference proteome</keyword>
<comment type="subcellular location">
    <subcellularLocation>
        <location evidence="1">Membrane</location>
        <topology evidence="1">Multi-pass membrane protein</topology>
    </subcellularLocation>
</comment>
<comment type="caution">
    <text evidence="8">The sequence shown here is derived from an EMBL/GenBank/DDBJ whole genome shotgun (WGS) entry which is preliminary data.</text>
</comment>
<accession>A0ABQ8YEM0</accession>
<keyword evidence="4 7" id="KW-0812">Transmembrane</keyword>
<feature type="transmembrane region" description="Helical" evidence="7">
    <location>
        <begin position="312"/>
        <end position="334"/>
    </location>
</feature>
<evidence type="ECO:0000313" key="8">
    <source>
        <dbReference type="EMBL" id="KAJ6243031.1"/>
    </source>
</evidence>
<feature type="transmembrane region" description="Helical" evidence="7">
    <location>
        <begin position="122"/>
        <end position="150"/>
    </location>
</feature>
<feature type="transmembrane region" description="Helical" evidence="7">
    <location>
        <begin position="376"/>
        <end position="396"/>
    </location>
</feature>
<name>A0ABQ8YEM0_9EUKA</name>
<evidence type="ECO:0000256" key="5">
    <source>
        <dbReference type="ARBA" id="ARBA00022989"/>
    </source>
</evidence>
<evidence type="ECO:0000256" key="3">
    <source>
        <dbReference type="ARBA" id="ARBA00022448"/>
    </source>
</evidence>
<evidence type="ECO:0000256" key="6">
    <source>
        <dbReference type="ARBA" id="ARBA00023136"/>
    </source>
</evidence>
<dbReference type="InterPro" id="IPR002259">
    <property type="entry name" value="Eqnu_transpt"/>
</dbReference>
<proteinExistence type="inferred from homology"/>
<evidence type="ECO:0000256" key="7">
    <source>
        <dbReference type="SAM" id="Phobius"/>
    </source>
</evidence>
<feature type="transmembrane region" description="Helical" evidence="7">
    <location>
        <begin position="346"/>
        <end position="364"/>
    </location>
</feature>
<evidence type="ECO:0000256" key="1">
    <source>
        <dbReference type="ARBA" id="ARBA00004141"/>
    </source>
</evidence>
<evidence type="ECO:0000313" key="9">
    <source>
        <dbReference type="Proteomes" id="UP001150062"/>
    </source>
</evidence>
<dbReference type="PANTHER" id="PTHR10332:SF10">
    <property type="entry name" value="EQUILIBRATIVE NUCLEOSIDE TRANSPORTER 4"/>
    <property type="match status" value="1"/>
</dbReference>
<reference evidence="8" key="1">
    <citation type="submission" date="2022-08" db="EMBL/GenBank/DDBJ databases">
        <title>Novel sulfate-reducing endosymbionts in the free-living metamonad Anaeramoeba.</title>
        <authorList>
            <person name="Jerlstrom-Hultqvist J."/>
            <person name="Cepicka I."/>
            <person name="Gallot-Lavallee L."/>
            <person name="Salas-Leiva D."/>
            <person name="Curtis B.A."/>
            <person name="Zahonova K."/>
            <person name="Pipaliya S."/>
            <person name="Dacks J."/>
            <person name="Roger A.J."/>
        </authorList>
    </citation>
    <scope>NUCLEOTIDE SEQUENCE</scope>
    <source>
        <strain evidence="8">Schooner1</strain>
    </source>
</reference>
<protein>
    <submittedName>
        <fullName evidence="8">Equilibrative nucleoside transporter 1</fullName>
    </submittedName>
</protein>
<evidence type="ECO:0000256" key="4">
    <source>
        <dbReference type="ARBA" id="ARBA00022692"/>
    </source>
</evidence>
<dbReference type="Proteomes" id="UP001150062">
    <property type="component" value="Unassembled WGS sequence"/>
</dbReference>
<dbReference type="PRINTS" id="PR01130">
    <property type="entry name" value="DERENTRNSPRT"/>
</dbReference>
<feature type="transmembrane region" description="Helical" evidence="7">
    <location>
        <begin position="12"/>
        <end position="34"/>
    </location>
</feature>
<sequence length="474" mass="53904">METKPKDKYNLVYCFFVCLGLSHLLAYHCFVVAYDYFAPHLKSISKNFEFWFNSLLNCTACIALSFDLFFTTYLKRKRLKKGITKPKKLRYTFRIISGFVTYVICLSTPSIIIQFFPVKLAFALLMIEVTLIGCATGIVEGGIFGFAALFEPKYTTALMIGQGVAGALMVYLRIITKATTKETVAGVRKSAISYFASSSGIVACVIFAYFFILKNKFTKYYVDKYYQTHYHKNQNQKEIKEVDNEIIIESDTRSEEYLQKEENSPLTDHKDLLINESESGSEDIEKKTLLSNTEFKDGKEKDIKLFDLYKRCFPYSISVFLSFTVTIAIYPAVIVEIPSTSSYLTSSGWFGIILLTAFNTIDLVGRSLPMWYPNLLSIKAITWTVCLRFVFCVYFVLCIKKIIFIDWLAIILMIVFAITNGFPSSTAMMRGPFDPKIKDHERDTVAIILTISVQAGLFAGAVSSWIFVPIIKHS</sequence>
<feature type="transmembrane region" description="Helical" evidence="7">
    <location>
        <begin position="157"/>
        <end position="176"/>
    </location>
</feature>
<dbReference type="PIRSF" id="PIRSF016379">
    <property type="entry name" value="ENT"/>
    <property type="match status" value="1"/>
</dbReference>
<dbReference type="PANTHER" id="PTHR10332">
    <property type="entry name" value="EQUILIBRATIVE NUCLEOSIDE TRANSPORTER"/>
    <property type="match status" value="1"/>
</dbReference>
<feature type="transmembrane region" description="Helical" evidence="7">
    <location>
        <begin position="54"/>
        <end position="74"/>
    </location>
</feature>
<feature type="transmembrane region" description="Helical" evidence="7">
    <location>
        <begin position="191"/>
        <end position="212"/>
    </location>
</feature>